<dbReference type="SUPFAM" id="SSF46785">
    <property type="entry name" value="Winged helix' DNA-binding domain"/>
    <property type="match status" value="1"/>
</dbReference>
<protein>
    <submittedName>
        <fullName evidence="6">LysR family transcriptional regulator</fullName>
    </submittedName>
</protein>
<dbReference type="InterPro" id="IPR050176">
    <property type="entry name" value="LTTR"/>
</dbReference>
<dbReference type="NCBIfam" id="TIGR03298">
    <property type="entry name" value="argP"/>
    <property type="match status" value="1"/>
</dbReference>
<dbReference type="GO" id="GO:0003700">
    <property type="term" value="F:DNA-binding transcription factor activity"/>
    <property type="evidence" value="ECO:0007669"/>
    <property type="project" value="InterPro"/>
</dbReference>
<dbReference type="PANTHER" id="PTHR30579">
    <property type="entry name" value="TRANSCRIPTIONAL REGULATOR"/>
    <property type="match status" value="1"/>
</dbReference>
<keyword evidence="2" id="KW-0805">Transcription regulation</keyword>
<comment type="caution">
    <text evidence="6">The sequence shown here is derived from an EMBL/GenBank/DDBJ whole genome shotgun (WGS) entry which is preliminary data.</text>
</comment>
<evidence type="ECO:0000313" key="6">
    <source>
        <dbReference type="EMBL" id="TDR81503.1"/>
    </source>
</evidence>
<evidence type="ECO:0000256" key="3">
    <source>
        <dbReference type="ARBA" id="ARBA00023125"/>
    </source>
</evidence>
<keyword evidence="7" id="KW-1185">Reference proteome</keyword>
<keyword evidence="3" id="KW-0238">DNA-binding</keyword>
<dbReference type="NCBIfam" id="NF002964">
    <property type="entry name" value="PRK03635.1"/>
    <property type="match status" value="1"/>
</dbReference>
<dbReference type="Pfam" id="PF00126">
    <property type="entry name" value="HTH_1"/>
    <property type="match status" value="1"/>
</dbReference>
<proteinExistence type="inferred from homology"/>
<dbReference type="PANTHER" id="PTHR30579:SF2">
    <property type="entry name" value="HTH-TYPE TRANSCRIPTIONAL REGULATOR ARGP"/>
    <property type="match status" value="1"/>
</dbReference>
<dbReference type="AlphaFoldDB" id="A0A4R7BA95"/>
<dbReference type="PROSITE" id="PS50931">
    <property type="entry name" value="HTH_LYSR"/>
    <property type="match status" value="1"/>
</dbReference>
<dbReference type="InterPro" id="IPR036388">
    <property type="entry name" value="WH-like_DNA-bd_sf"/>
</dbReference>
<evidence type="ECO:0000256" key="2">
    <source>
        <dbReference type="ARBA" id="ARBA00023015"/>
    </source>
</evidence>
<dbReference type="SUPFAM" id="SSF53850">
    <property type="entry name" value="Periplasmic binding protein-like II"/>
    <property type="match status" value="1"/>
</dbReference>
<organism evidence="6 7">
    <name type="scientific">Paludibacterium purpuratum</name>
    <dbReference type="NCBI Taxonomy" id="1144873"/>
    <lineage>
        <taxon>Bacteria</taxon>
        <taxon>Pseudomonadati</taxon>
        <taxon>Pseudomonadota</taxon>
        <taxon>Betaproteobacteria</taxon>
        <taxon>Neisseriales</taxon>
        <taxon>Chromobacteriaceae</taxon>
        <taxon>Paludibacterium</taxon>
    </lineage>
</organism>
<dbReference type="Pfam" id="PF03466">
    <property type="entry name" value="LysR_substrate"/>
    <property type="match status" value="1"/>
</dbReference>
<dbReference type="Gene3D" id="1.10.10.10">
    <property type="entry name" value="Winged helix-like DNA-binding domain superfamily/Winged helix DNA-binding domain"/>
    <property type="match status" value="1"/>
</dbReference>
<dbReference type="Gene3D" id="3.40.190.290">
    <property type="match status" value="1"/>
</dbReference>
<comment type="similarity">
    <text evidence="1">Belongs to the LysR transcriptional regulatory family.</text>
</comment>
<dbReference type="Proteomes" id="UP000295611">
    <property type="component" value="Unassembled WGS sequence"/>
</dbReference>
<dbReference type="InterPro" id="IPR005119">
    <property type="entry name" value="LysR_subst-bd"/>
</dbReference>
<dbReference type="InterPro" id="IPR017685">
    <property type="entry name" value="ArgP"/>
</dbReference>
<dbReference type="PRINTS" id="PR00039">
    <property type="entry name" value="HTHLYSR"/>
</dbReference>
<evidence type="ECO:0000313" key="7">
    <source>
        <dbReference type="Proteomes" id="UP000295611"/>
    </source>
</evidence>
<dbReference type="RefSeq" id="WP_133678872.1">
    <property type="nucleotide sequence ID" value="NZ_SNZP01000003.1"/>
</dbReference>
<feature type="domain" description="HTH lysR-type" evidence="5">
    <location>
        <begin position="3"/>
        <end position="59"/>
    </location>
</feature>
<accession>A0A4R7BA95</accession>
<keyword evidence="4" id="KW-0804">Transcription</keyword>
<dbReference type="NCBIfam" id="NF009888">
    <property type="entry name" value="PRK13348.1"/>
    <property type="match status" value="1"/>
</dbReference>
<dbReference type="EMBL" id="SNZP01000003">
    <property type="protein sequence ID" value="TDR81503.1"/>
    <property type="molecule type" value="Genomic_DNA"/>
</dbReference>
<reference evidence="6 7" key="1">
    <citation type="submission" date="2019-03" db="EMBL/GenBank/DDBJ databases">
        <title>Genomic Encyclopedia of Type Strains, Phase III (KMG-III): the genomes of soil and plant-associated and newly described type strains.</title>
        <authorList>
            <person name="Whitman W."/>
        </authorList>
    </citation>
    <scope>NUCLEOTIDE SEQUENCE [LARGE SCALE GENOMIC DNA]</scope>
    <source>
        <strain evidence="6 7">CECT 8976</strain>
    </source>
</reference>
<dbReference type="InterPro" id="IPR000847">
    <property type="entry name" value="LysR_HTH_N"/>
</dbReference>
<dbReference type="GO" id="GO:0003677">
    <property type="term" value="F:DNA binding"/>
    <property type="evidence" value="ECO:0007669"/>
    <property type="project" value="UniProtKB-KW"/>
</dbReference>
<evidence type="ECO:0000256" key="1">
    <source>
        <dbReference type="ARBA" id="ARBA00009437"/>
    </source>
</evidence>
<name>A0A4R7BA95_9NEIS</name>
<gene>
    <name evidence="6" type="ORF">DFP86_103156</name>
</gene>
<sequence>MQFDWRKGEALLAVLATGSFERAAAQLHLTASAISQRVRALEDEIGQPLIVRTRPCLPTPAGRKILLYLQRSRLLEQEWRAEMAREDEGWLSVPLAVNHDSMATWLLPALGDCLQRERILLDITLDDQSHTQALMEAGRAVAGIASQPDTLRGCRAEWLGAMRYRLAASPAFMARWFADGFTRQAAQRAPLAVFDRKDLLQWQILQQVFALTPESLSCHYLPSSEAFMRAIEQGLCYGLLPELQAADAFAQGRLIDLLPGRPLDVPLWWHCWNLQTPRLERLTQAVCTGARACLLP</sequence>
<evidence type="ECO:0000256" key="4">
    <source>
        <dbReference type="ARBA" id="ARBA00023163"/>
    </source>
</evidence>
<evidence type="ECO:0000259" key="5">
    <source>
        <dbReference type="PROSITE" id="PS50931"/>
    </source>
</evidence>
<dbReference type="OrthoDB" id="3252676at2"/>
<dbReference type="InterPro" id="IPR036390">
    <property type="entry name" value="WH_DNA-bd_sf"/>
</dbReference>